<dbReference type="Proteomes" id="UP000324222">
    <property type="component" value="Unassembled WGS sequence"/>
</dbReference>
<dbReference type="EMBL" id="VSRR010003196">
    <property type="protein sequence ID" value="MPC35080.1"/>
    <property type="molecule type" value="Genomic_DNA"/>
</dbReference>
<feature type="region of interest" description="Disordered" evidence="1">
    <location>
        <begin position="1"/>
        <end position="41"/>
    </location>
</feature>
<evidence type="ECO:0000256" key="1">
    <source>
        <dbReference type="SAM" id="MobiDB-lite"/>
    </source>
</evidence>
<proteinExistence type="predicted"/>
<gene>
    <name evidence="2" type="ORF">E2C01_028494</name>
</gene>
<evidence type="ECO:0000313" key="2">
    <source>
        <dbReference type="EMBL" id="MPC35080.1"/>
    </source>
</evidence>
<keyword evidence="3" id="KW-1185">Reference proteome</keyword>
<accession>A0A5B7EKK5</accession>
<protein>
    <submittedName>
        <fullName evidence="2">Uncharacterized protein</fullName>
    </submittedName>
</protein>
<reference evidence="2 3" key="1">
    <citation type="submission" date="2019-05" db="EMBL/GenBank/DDBJ databases">
        <title>Another draft genome of Portunus trituberculatus and its Hox gene families provides insights of decapod evolution.</title>
        <authorList>
            <person name="Jeong J.-H."/>
            <person name="Song I."/>
            <person name="Kim S."/>
            <person name="Choi T."/>
            <person name="Kim D."/>
            <person name="Ryu S."/>
            <person name="Kim W."/>
        </authorList>
    </citation>
    <scope>NUCLEOTIDE SEQUENCE [LARGE SCALE GENOMIC DNA]</scope>
    <source>
        <tissue evidence="2">Muscle</tissue>
    </source>
</reference>
<organism evidence="2 3">
    <name type="scientific">Portunus trituberculatus</name>
    <name type="common">Swimming crab</name>
    <name type="synonym">Neptunus trituberculatus</name>
    <dbReference type="NCBI Taxonomy" id="210409"/>
    <lineage>
        <taxon>Eukaryota</taxon>
        <taxon>Metazoa</taxon>
        <taxon>Ecdysozoa</taxon>
        <taxon>Arthropoda</taxon>
        <taxon>Crustacea</taxon>
        <taxon>Multicrustacea</taxon>
        <taxon>Malacostraca</taxon>
        <taxon>Eumalacostraca</taxon>
        <taxon>Eucarida</taxon>
        <taxon>Decapoda</taxon>
        <taxon>Pleocyemata</taxon>
        <taxon>Brachyura</taxon>
        <taxon>Eubrachyura</taxon>
        <taxon>Portunoidea</taxon>
        <taxon>Portunidae</taxon>
        <taxon>Portuninae</taxon>
        <taxon>Portunus</taxon>
    </lineage>
</organism>
<name>A0A5B7EKK5_PORTR</name>
<sequence>MEDKVREGRRGGDWHPGEQTPSPTTLETQPDTSFTTNHLLPTGINSSTTLYHSQVAHHPTTTTTTTTTSCTALSFLHTDQIPRVPGNKASDWDVAVTVALLTVKERVSCSCHSSPYLSPPDES</sequence>
<evidence type="ECO:0000313" key="3">
    <source>
        <dbReference type="Proteomes" id="UP000324222"/>
    </source>
</evidence>
<comment type="caution">
    <text evidence="2">The sequence shown here is derived from an EMBL/GenBank/DDBJ whole genome shotgun (WGS) entry which is preliminary data.</text>
</comment>
<feature type="compositionally biased region" description="Basic and acidic residues" evidence="1">
    <location>
        <begin position="1"/>
        <end position="16"/>
    </location>
</feature>
<feature type="compositionally biased region" description="Polar residues" evidence="1">
    <location>
        <begin position="19"/>
        <end position="41"/>
    </location>
</feature>
<dbReference type="AlphaFoldDB" id="A0A5B7EKK5"/>